<dbReference type="EMBL" id="JAGETV010000028">
    <property type="protein sequence ID" value="MBO1928165.1"/>
    <property type="molecule type" value="Genomic_DNA"/>
</dbReference>
<keyword evidence="1" id="KW-1133">Transmembrane helix</keyword>
<evidence type="ECO:0000256" key="1">
    <source>
        <dbReference type="SAM" id="Phobius"/>
    </source>
</evidence>
<evidence type="ECO:0000313" key="2">
    <source>
        <dbReference type="EMBL" id="MBO1928165.1"/>
    </source>
</evidence>
<dbReference type="RefSeq" id="WP_208150780.1">
    <property type="nucleotide sequence ID" value="NZ_JAGETV010000028.1"/>
</dbReference>
<keyword evidence="1" id="KW-0812">Transmembrane</keyword>
<feature type="transmembrane region" description="Helical" evidence="1">
    <location>
        <begin position="6"/>
        <end position="26"/>
    </location>
</feature>
<accession>A0ABS3Q8M4</accession>
<keyword evidence="1" id="KW-0472">Membrane</keyword>
<name>A0ABS3Q8M4_9GAMM</name>
<protein>
    <submittedName>
        <fullName evidence="2">Uncharacterized protein</fullName>
    </submittedName>
</protein>
<organism evidence="2 3">
    <name type="scientific">Thiomicrorhabdus marina</name>
    <dbReference type="NCBI Taxonomy" id="2818442"/>
    <lineage>
        <taxon>Bacteria</taxon>
        <taxon>Pseudomonadati</taxon>
        <taxon>Pseudomonadota</taxon>
        <taxon>Gammaproteobacteria</taxon>
        <taxon>Thiotrichales</taxon>
        <taxon>Piscirickettsiaceae</taxon>
        <taxon>Thiomicrorhabdus</taxon>
    </lineage>
</organism>
<comment type="caution">
    <text evidence="2">The sequence shown here is derived from an EMBL/GenBank/DDBJ whole genome shotgun (WGS) entry which is preliminary data.</text>
</comment>
<keyword evidence="3" id="KW-1185">Reference proteome</keyword>
<gene>
    <name evidence="2" type="ORF">J3998_11320</name>
</gene>
<dbReference type="Proteomes" id="UP000664835">
    <property type="component" value="Unassembled WGS sequence"/>
</dbReference>
<evidence type="ECO:0000313" key="3">
    <source>
        <dbReference type="Proteomes" id="UP000664835"/>
    </source>
</evidence>
<sequence length="59" mass="6974">MVVKAQFILHQIGALVMVVALYLCTIPDMYQKQLSTRFWHRFELSVDLPFLLTMNFSIR</sequence>
<reference evidence="2 3" key="1">
    <citation type="submission" date="2021-03" db="EMBL/GenBank/DDBJ databases">
        <title>Thiomicrorhabdus sp.nov.,novel sulfur-oxidizing bacteria isolated from coastal sediment.</title>
        <authorList>
            <person name="Liu X."/>
        </authorList>
    </citation>
    <scope>NUCLEOTIDE SEQUENCE [LARGE SCALE GENOMIC DNA]</scope>
    <source>
        <strain evidence="2 3">6S2-11</strain>
    </source>
</reference>
<proteinExistence type="predicted"/>